<dbReference type="Pfam" id="PF05922">
    <property type="entry name" value="Inhibitor_I9"/>
    <property type="match status" value="1"/>
</dbReference>
<evidence type="ECO:0000256" key="2">
    <source>
        <dbReference type="ARBA" id="ARBA00011073"/>
    </source>
</evidence>
<dbReference type="FunFam" id="3.40.50.200:FF:000006">
    <property type="entry name" value="Subtilisin-like protease SBT1.5"/>
    <property type="match status" value="1"/>
</dbReference>
<dbReference type="InterPro" id="IPR000209">
    <property type="entry name" value="Peptidase_S8/S53_dom"/>
</dbReference>
<keyword evidence="3" id="KW-0964">Secreted</keyword>
<dbReference type="PROSITE" id="PS51892">
    <property type="entry name" value="SUBTILASE"/>
    <property type="match status" value="1"/>
</dbReference>
<dbReference type="InterPro" id="IPR037045">
    <property type="entry name" value="S8pro/Inhibitor_I9_sf"/>
</dbReference>
<dbReference type="FunFam" id="3.30.70.80:FF:000002">
    <property type="entry name" value="Subtilisin-like protease SBT5.3"/>
    <property type="match status" value="1"/>
</dbReference>
<evidence type="ECO:0000259" key="12">
    <source>
        <dbReference type="Pfam" id="PF05922"/>
    </source>
</evidence>
<dbReference type="GO" id="GO:0004252">
    <property type="term" value="F:serine-type endopeptidase activity"/>
    <property type="evidence" value="ECO:0007669"/>
    <property type="project" value="UniProtKB-UniRule"/>
</dbReference>
<dbReference type="Gene3D" id="3.30.70.80">
    <property type="entry name" value="Peptidase S8 propeptide/proteinase inhibitor I9"/>
    <property type="match status" value="1"/>
</dbReference>
<dbReference type="Gene3D" id="3.40.50.200">
    <property type="entry name" value="Peptidase S8/S53 domain"/>
    <property type="match status" value="1"/>
</dbReference>
<evidence type="ECO:0000313" key="15">
    <source>
        <dbReference type="Proteomes" id="UP000813462"/>
    </source>
</evidence>
<dbReference type="Pfam" id="PF00082">
    <property type="entry name" value="Peptidase_S8"/>
    <property type="match status" value="1"/>
</dbReference>
<feature type="domain" description="Inhibitor I9" evidence="12">
    <location>
        <begin position="48"/>
        <end position="127"/>
    </location>
</feature>
<gene>
    <name evidence="14" type="ORF">FEM48_Zijuj03G0187200</name>
</gene>
<dbReference type="SUPFAM" id="SSF52743">
    <property type="entry name" value="Subtilisin-like"/>
    <property type="match status" value="1"/>
</dbReference>
<feature type="signal peptide" evidence="10">
    <location>
        <begin position="1"/>
        <end position="26"/>
    </location>
</feature>
<comment type="caution">
    <text evidence="14">The sequence shown here is derived from an EMBL/GenBank/DDBJ whole genome shotgun (WGS) entry which is preliminary data.</text>
</comment>
<evidence type="ECO:0000256" key="7">
    <source>
        <dbReference type="ARBA" id="ARBA00022825"/>
    </source>
</evidence>
<dbReference type="Proteomes" id="UP000813462">
    <property type="component" value="Unassembled WGS sequence"/>
</dbReference>
<accession>A0A978VRZ6</accession>
<dbReference type="CDD" id="cd02120">
    <property type="entry name" value="PA_subtilisin_like"/>
    <property type="match status" value="1"/>
</dbReference>
<sequence>MNFFPQIRSKARLLLVFLSLFSFVNKHLLSSIAADVKSNVIKLISLQVYIVHMGKRQHDEDIQLLKKTHHQVLATVLGSKEASADAMIYSYKHGFSGFAARLTATQAKTISELSGVVHVIPNQLYKVQTTRSWDYLRLSSHYPTEFVQKSKLGDGVIIGLIDTGIWPESDVFSDEGLGPIPSRWKGVCESGEQFSGEKHCNKKLIGARYFAKALEAEYGQTLPFNTTENPEYLSARDAIGHGTHTSTTAAGSLTTNKSYNGLGVGTVRGGAPQARLAMYKVCWNLDGGVCSGADILKAFDEAIHDGVDVISVSIAADMPPNPEFDAKNGIAVGAFHAVEKGIVVVCSAANTGPSAQTVQNASPWILTVAASTVDRSFPTLIALGNNWTTMGQAMFTGKDTGFVSLVYPEVSDLDYPRDCKGLAANSSAWAVGKVVLCFTSEFSHGPSIDDVAWSLRKTGILALIVAENPSRSLHSCPDNLPCVQVSYEIGMKILAYFRSTSSDAQVRISPTKTHDGRPVSTTLAYFSSRGPNSFSPAVLKPDIAAPGVNILAAVSPSELELKNAFAFMSGTSMATPHVSGIVALLKSLHWDWSPAAIKSAIVTTGTYKFLPIPWTTDPSGEPIFAEGEPMKLADAFDYGGGIVNFNRAADPGLVYDMGSEDYVKYLCAMGYNNSAISLLREHSTSCPSKTPSVLDINLPSITIPNLRNVTTITRTVKNVGAVDAQYKVVVDPPFGIQVSVQPDILKFNSTTNTISFSVSVFSTHKVTTGYYFGSLTWTDGVHEVRSPMSVRTVVTLSHDG</sequence>
<evidence type="ECO:0000256" key="10">
    <source>
        <dbReference type="SAM" id="SignalP"/>
    </source>
</evidence>
<evidence type="ECO:0000256" key="8">
    <source>
        <dbReference type="PIRSR" id="PIRSR615500-1"/>
    </source>
</evidence>
<dbReference type="PROSITE" id="PS00138">
    <property type="entry name" value="SUBTILASE_SER"/>
    <property type="match status" value="1"/>
</dbReference>
<feature type="active site" description="Charge relay system" evidence="8 9">
    <location>
        <position position="162"/>
    </location>
</feature>
<dbReference type="InterPro" id="IPR045051">
    <property type="entry name" value="SBT"/>
</dbReference>
<dbReference type="PANTHER" id="PTHR10795">
    <property type="entry name" value="PROPROTEIN CONVERTASE SUBTILISIN/KEXIN"/>
    <property type="match status" value="1"/>
</dbReference>
<protein>
    <submittedName>
        <fullName evidence="14">Uncharacterized protein</fullName>
    </submittedName>
</protein>
<dbReference type="Gene3D" id="2.60.40.2310">
    <property type="match status" value="1"/>
</dbReference>
<dbReference type="FunFam" id="2.60.40.2310:FF:000001">
    <property type="entry name" value="Subtilisin-like protease SBT1.5"/>
    <property type="match status" value="1"/>
</dbReference>
<feature type="domain" description="Subtilisin-like protease fibronectin type-III" evidence="13">
    <location>
        <begin position="695"/>
        <end position="790"/>
    </location>
</feature>
<keyword evidence="5 10" id="KW-0732">Signal</keyword>
<feature type="active site" description="Charge relay system" evidence="8 9">
    <location>
        <position position="241"/>
    </location>
</feature>
<comment type="similarity">
    <text evidence="2 9">Belongs to the peptidase S8 family.</text>
</comment>
<evidence type="ECO:0000256" key="6">
    <source>
        <dbReference type="ARBA" id="ARBA00022801"/>
    </source>
</evidence>
<evidence type="ECO:0000256" key="4">
    <source>
        <dbReference type="ARBA" id="ARBA00022670"/>
    </source>
</evidence>
<dbReference type="Pfam" id="PF17766">
    <property type="entry name" value="fn3_6"/>
    <property type="match status" value="1"/>
</dbReference>
<dbReference type="InterPro" id="IPR036852">
    <property type="entry name" value="Peptidase_S8/S53_dom_sf"/>
</dbReference>
<dbReference type="InterPro" id="IPR010259">
    <property type="entry name" value="S8pro/Inhibitor_I9"/>
</dbReference>
<name>A0A978VRZ6_ZIZJJ</name>
<dbReference type="GO" id="GO:0005576">
    <property type="term" value="C:extracellular region"/>
    <property type="evidence" value="ECO:0007669"/>
    <property type="project" value="UniProtKB-SubCell"/>
</dbReference>
<evidence type="ECO:0000256" key="5">
    <source>
        <dbReference type="ARBA" id="ARBA00022729"/>
    </source>
</evidence>
<comment type="subcellular location">
    <subcellularLocation>
        <location evidence="1">Secreted</location>
    </subcellularLocation>
</comment>
<keyword evidence="7 9" id="KW-0720">Serine protease</keyword>
<dbReference type="EMBL" id="JAEACU010000003">
    <property type="protein sequence ID" value="KAH7538321.1"/>
    <property type="molecule type" value="Genomic_DNA"/>
</dbReference>
<evidence type="ECO:0000259" key="11">
    <source>
        <dbReference type="Pfam" id="PF00082"/>
    </source>
</evidence>
<proteinExistence type="inferred from homology"/>
<feature type="chain" id="PRO_5036781297" evidence="10">
    <location>
        <begin position="27"/>
        <end position="800"/>
    </location>
</feature>
<evidence type="ECO:0000259" key="13">
    <source>
        <dbReference type="Pfam" id="PF17766"/>
    </source>
</evidence>
<dbReference type="InterPro" id="IPR023828">
    <property type="entry name" value="Peptidase_S8_Ser-AS"/>
</dbReference>
<dbReference type="PRINTS" id="PR00723">
    <property type="entry name" value="SUBTILISIN"/>
</dbReference>
<dbReference type="Gene3D" id="3.50.30.30">
    <property type="match status" value="1"/>
</dbReference>
<dbReference type="GO" id="GO:0006508">
    <property type="term" value="P:proteolysis"/>
    <property type="evidence" value="ECO:0007669"/>
    <property type="project" value="UniProtKB-KW"/>
</dbReference>
<keyword evidence="6 9" id="KW-0378">Hydrolase</keyword>
<dbReference type="InterPro" id="IPR015500">
    <property type="entry name" value="Peptidase_S8_subtilisin-rel"/>
</dbReference>
<feature type="active site" description="Charge relay system" evidence="8 9">
    <location>
        <position position="572"/>
    </location>
</feature>
<evidence type="ECO:0000256" key="9">
    <source>
        <dbReference type="PROSITE-ProRule" id="PRU01240"/>
    </source>
</evidence>
<dbReference type="InterPro" id="IPR034197">
    <property type="entry name" value="Peptidases_S8_3"/>
</dbReference>
<reference evidence="14" key="1">
    <citation type="journal article" date="2021" name="Front. Plant Sci.">
        <title>Chromosome-Scale Genome Assembly for Chinese Sour Jujube and Insights Into Its Genome Evolution and Domestication Signature.</title>
        <authorList>
            <person name="Shen L.-Y."/>
            <person name="Luo H."/>
            <person name="Wang X.-L."/>
            <person name="Wang X.-M."/>
            <person name="Qiu X.-J."/>
            <person name="Liu H."/>
            <person name="Zhou S.-S."/>
            <person name="Jia K.-H."/>
            <person name="Nie S."/>
            <person name="Bao Y.-T."/>
            <person name="Zhang R.-G."/>
            <person name="Yun Q.-Z."/>
            <person name="Chai Y.-H."/>
            <person name="Lu J.-Y."/>
            <person name="Li Y."/>
            <person name="Zhao S.-W."/>
            <person name="Mao J.-F."/>
            <person name="Jia S.-G."/>
            <person name="Mao Y.-M."/>
        </authorList>
    </citation>
    <scope>NUCLEOTIDE SEQUENCE</scope>
    <source>
        <strain evidence="14">AT0</strain>
        <tissue evidence="14">Leaf</tissue>
    </source>
</reference>
<evidence type="ECO:0000256" key="1">
    <source>
        <dbReference type="ARBA" id="ARBA00004613"/>
    </source>
</evidence>
<dbReference type="AlphaFoldDB" id="A0A978VRZ6"/>
<feature type="domain" description="Peptidase S8/S53" evidence="11">
    <location>
        <begin position="153"/>
        <end position="605"/>
    </location>
</feature>
<evidence type="ECO:0000256" key="3">
    <source>
        <dbReference type="ARBA" id="ARBA00022525"/>
    </source>
</evidence>
<dbReference type="CDD" id="cd04852">
    <property type="entry name" value="Peptidases_S8_3"/>
    <property type="match status" value="1"/>
</dbReference>
<keyword evidence="4 9" id="KW-0645">Protease</keyword>
<dbReference type="GO" id="GO:0009609">
    <property type="term" value="P:response to symbiotic bacterium"/>
    <property type="evidence" value="ECO:0007669"/>
    <property type="project" value="UniProtKB-ARBA"/>
</dbReference>
<dbReference type="InterPro" id="IPR041469">
    <property type="entry name" value="Subtilisin-like_FN3"/>
</dbReference>
<evidence type="ECO:0000313" key="14">
    <source>
        <dbReference type="EMBL" id="KAH7538321.1"/>
    </source>
</evidence>
<organism evidence="14 15">
    <name type="scientific">Ziziphus jujuba var. spinosa</name>
    <dbReference type="NCBI Taxonomy" id="714518"/>
    <lineage>
        <taxon>Eukaryota</taxon>
        <taxon>Viridiplantae</taxon>
        <taxon>Streptophyta</taxon>
        <taxon>Embryophyta</taxon>
        <taxon>Tracheophyta</taxon>
        <taxon>Spermatophyta</taxon>
        <taxon>Magnoliopsida</taxon>
        <taxon>eudicotyledons</taxon>
        <taxon>Gunneridae</taxon>
        <taxon>Pentapetalae</taxon>
        <taxon>rosids</taxon>
        <taxon>fabids</taxon>
        <taxon>Rosales</taxon>
        <taxon>Rhamnaceae</taxon>
        <taxon>Paliureae</taxon>
        <taxon>Ziziphus</taxon>
    </lineage>
</organism>